<evidence type="ECO:0000313" key="2">
    <source>
        <dbReference type="Proteomes" id="UP000020529"/>
    </source>
</evidence>
<proteinExistence type="predicted"/>
<dbReference type="AlphaFoldDB" id="A0A015W3L1"/>
<sequence>MVSNEELKLVQTKKGRHKHLSCNSLLYVDLLITGLTSLPQNQHDIPISDLRTCVANITQTRK</sequence>
<name>A0A015W3L1_BACFG</name>
<evidence type="ECO:0000313" key="1">
    <source>
        <dbReference type="EMBL" id="EXY75045.1"/>
    </source>
</evidence>
<dbReference type="PATRIC" id="fig|1339315.3.peg.1904"/>
<reference evidence="1 2" key="1">
    <citation type="submission" date="2014-02" db="EMBL/GenBank/DDBJ databases">
        <authorList>
            <person name="Sears C."/>
            <person name="Carroll K."/>
            <person name="Sack B.R."/>
            <person name="Qadri F."/>
            <person name="Myers L.L."/>
            <person name="Chung G.-T."/>
            <person name="Escheverria P."/>
            <person name="Fraser C.M."/>
            <person name="Sadzewicz L."/>
            <person name="Shefchek K.A."/>
            <person name="Tallon L."/>
            <person name="Das S.P."/>
            <person name="Daugherty S."/>
            <person name="Mongodin E.F."/>
        </authorList>
    </citation>
    <scope>NUCLEOTIDE SEQUENCE [LARGE SCALE GENOMIC DNA]</scope>
    <source>
        <strain evidence="2">3988T(B)14</strain>
    </source>
</reference>
<organism evidence="1 2">
    <name type="scientific">Bacteroides fragilis str. 3988T(B)14</name>
    <dbReference type="NCBI Taxonomy" id="1339315"/>
    <lineage>
        <taxon>Bacteria</taxon>
        <taxon>Pseudomonadati</taxon>
        <taxon>Bacteroidota</taxon>
        <taxon>Bacteroidia</taxon>
        <taxon>Bacteroidales</taxon>
        <taxon>Bacteroidaceae</taxon>
        <taxon>Bacteroides</taxon>
    </lineage>
</organism>
<accession>A0A015W3L1</accession>
<dbReference type="Proteomes" id="UP000020529">
    <property type="component" value="Unassembled WGS sequence"/>
</dbReference>
<gene>
    <name evidence="1" type="ORF">M124_1111</name>
</gene>
<protein>
    <submittedName>
        <fullName evidence="1">Uncharacterized protein</fullName>
    </submittedName>
</protein>
<comment type="caution">
    <text evidence="1">The sequence shown here is derived from an EMBL/GenBank/DDBJ whole genome shotgun (WGS) entry which is preliminary data.</text>
</comment>
<dbReference type="EMBL" id="JGCY01000249">
    <property type="protein sequence ID" value="EXY75045.1"/>
    <property type="molecule type" value="Genomic_DNA"/>
</dbReference>